<dbReference type="PANTHER" id="PTHR48080">
    <property type="entry name" value="D-GALACTONATE DEHYDRATASE-RELATED"/>
    <property type="match status" value="1"/>
</dbReference>
<dbReference type="STRING" id="1675527.AIOL_003294"/>
<dbReference type="GO" id="GO:0000287">
    <property type="term" value="F:magnesium ion binding"/>
    <property type="evidence" value="ECO:0007669"/>
    <property type="project" value="UniProtKB-ARBA"/>
</dbReference>
<feature type="domain" description="Mandelate racemase/muconate lactonizing enzyme C-terminal" evidence="2">
    <location>
        <begin position="169"/>
        <end position="264"/>
    </location>
</feature>
<dbReference type="InterPro" id="IPR013342">
    <property type="entry name" value="Mandelate_racemase_C"/>
</dbReference>
<dbReference type="PANTHER" id="PTHR48080:SF2">
    <property type="entry name" value="D-GALACTONATE DEHYDRATASE"/>
    <property type="match status" value="1"/>
</dbReference>
<dbReference type="SFLD" id="SFLDS00001">
    <property type="entry name" value="Enolase"/>
    <property type="match status" value="1"/>
</dbReference>
<dbReference type="InterPro" id="IPR018110">
    <property type="entry name" value="Mandel_Rmase/mucon_lact_enz_CS"/>
</dbReference>
<dbReference type="GO" id="GO:0047929">
    <property type="term" value="F:gluconate dehydratase activity"/>
    <property type="evidence" value="ECO:0007669"/>
    <property type="project" value="UniProtKB-EC"/>
</dbReference>
<accession>A0A0J9E6N5</accession>
<name>A0A0J9E6N5_9RHOB</name>
<comment type="caution">
    <text evidence="3">The sequence shown here is derived from an EMBL/GenBank/DDBJ whole genome shotgun (WGS) entry which is preliminary data.</text>
</comment>
<evidence type="ECO:0000313" key="4">
    <source>
        <dbReference type="Proteomes" id="UP000037178"/>
    </source>
</evidence>
<keyword evidence="4" id="KW-1185">Reference proteome</keyword>
<dbReference type="Gene3D" id="3.20.20.120">
    <property type="entry name" value="Enolase-like C-terminal domain"/>
    <property type="match status" value="1"/>
</dbReference>
<dbReference type="InterPro" id="IPR036849">
    <property type="entry name" value="Enolase-like_C_sf"/>
</dbReference>
<dbReference type="Gene3D" id="3.30.390.10">
    <property type="entry name" value="Enolase-like, N-terminal domain"/>
    <property type="match status" value="1"/>
</dbReference>
<evidence type="ECO:0000313" key="3">
    <source>
        <dbReference type="EMBL" id="KMW58321.1"/>
    </source>
</evidence>
<dbReference type="OrthoDB" id="9802699at2"/>
<dbReference type="SUPFAM" id="SSF51604">
    <property type="entry name" value="Enolase C-terminal domain-like"/>
    <property type="match status" value="1"/>
</dbReference>
<dbReference type="InterPro" id="IPR034593">
    <property type="entry name" value="DgoD-like"/>
</dbReference>
<evidence type="ECO:0000259" key="2">
    <source>
        <dbReference type="SMART" id="SM00922"/>
    </source>
</evidence>
<dbReference type="SMART" id="SM00922">
    <property type="entry name" value="MR_MLE"/>
    <property type="match status" value="1"/>
</dbReference>
<dbReference type="AlphaFoldDB" id="A0A0J9E6N5"/>
<reference evidence="3 4" key="1">
    <citation type="submission" date="2015-06" db="EMBL/GenBank/DDBJ databases">
        <title>Draft genome sequence of an Alphaproteobacteria species associated to the Mediterranean sponge Oscarella lobularis.</title>
        <authorList>
            <person name="Jourda C."/>
            <person name="Santini S."/>
            <person name="Claverie J.-M."/>
        </authorList>
    </citation>
    <scope>NUCLEOTIDE SEQUENCE [LARGE SCALE GENOMIC DNA]</scope>
    <source>
        <strain evidence="3">IGS</strain>
    </source>
</reference>
<dbReference type="EC" id="4.2.1.39" evidence="3"/>
<dbReference type="RefSeq" id="WP_049643940.1">
    <property type="nucleotide sequence ID" value="NZ_LFTY01000002.1"/>
</dbReference>
<gene>
    <name evidence="3" type="ORF">AIOL_003294</name>
</gene>
<evidence type="ECO:0000256" key="1">
    <source>
        <dbReference type="ARBA" id="ARBA00023239"/>
    </source>
</evidence>
<protein>
    <submittedName>
        <fullName evidence="3">Gluconate dehydratase</fullName>
        <ecNumber evidence="3">4.2.1.39</ecNumber>
    </submittedName>
</protein>
<dbReference type="CDD" id="cd03316">
    <property type="entry name" value="MR_like"/>
    <property type="match status" value="1"/>
</dbReference>
<dbReference type="PATRIC" id="fig|1675527.3.peg.3444"/>
<keyword evidence="1 3" id="KW-0456">Lyase</keyword>
<dbReference type="Proteomes" id="UP000037178">
    <property type="component" value="Unassembled WGS sequence"/>
</dbReference>
<dbReference type="EMBL" id="LFTY01000002">
    <property type="protein sequence ID" value="KMW58321.1"/>
    <property type="molecule type" value="Genomic_DNA"/>
</dbReference>
<dbReference type="Pfam" id="PF02746">
    <property type="entry name" value="MR_MLE_N"/>
    <property type="match status" value="1"/>
</dbReference>
<dbReference type="GO" id="GO:0009063">
    <property type="term" value="P:amino acid catabolic process"/>
    <property type="evidence" value="ECO:0007669"/>
    <property type="project" value="InterPro"/>
</dbReference>
<dbReference type="InterPro" id="IPR013341">
    <property type="entry name" value="Mandelate_racemase_N_dom"/>
</dbReference>
<dbReference type="InterPro" id="IPR029017">
    <property type="entry name" value="Enolase-like_N"/>
</dbReference>
<dbReference type="Pfam" id="PF13378">
    <property type="entry name" value="MR_MLE_C"/>
    <property type="match status" value="1"/>
</dbReference>
<sequence length="391" mass="42234">MSQLDAITSVDVFIVRIPREVPYLGPLKPGEAINERGYLIRKGNKTIYPDKDMTVLVRVTGESGNVGWGETYGITAPEATAAIIRDLLAPVIRGRCPSEVAAIWDDLYDMQRVRGYHSGYYVDALAAIDIALWDLFGRLTGLSVAQLLGGRRRDTIPAYISGLPRQTVAEKCQLAQDWQAQGYDGFKFAAAVSDAGIAQEMAALREALGPTARICTDLHWKFEASEAIRLIRQLEAHDLWFAEAPVAPEDIPGLARVAASVGVPIAAGEEWRTVYELRPRLEAQAVSILQPEMGHTGITQFARMATLAQSFHKQIIPHATISTGIFMAASLQASAAAANVVAHEYQHSVFDRNLGLLSGDMGCGEGAYRVPTGPGLGVAPNDKLLGMAEPA</sequence>
<dbReference type="SUPFAM" id="SSF54826">
    <property type="entry name" value="Enolase N-terminal domain-like"/>
    <property type="match status" value="1"/>
</dbReference>
<organism evidence="3 4">
    <name type="scientific">Candidatus Rhodobacter oscarellae</name>
    <dbReference type="NCBI Taxonomy" id="1675527"/>
    <lineage>
        <taxon>Bacteria</taxon>
        <taxon>Pseudomonadati</taxon>
        <taxon>Pseudomonadota</taxon>
        <taxon>Alphaproteobacteria</taxon>
        <taxon>Rhodobacterales</taxon>
        <taxon>Rhodobacter group</taxon>
        <taxon>Rhodobacter</taxon>
    </lineage>
</organism>
<dbReference type="PROSITE" id="PS00908">
    <property type="entry name" value="MR_MLE_1"/>
    <property type="match status" value="1"/>
</dbReference>
<proteinExistence type="predicted"/>
<dbReference type="InterPro" id="IPR029065">
    <property type="entry name" value="Enolase_C-like"/>
</dbReference>